<evidence type="ECO:0000256" key="1">
    <source>
        <dbReference type="SAM" id="Phobius"/>
    </source>
</evidence>
<accession>A0A2H0YW55</accession>
<keyword evidence="1" id="KW-0812">Transmembrane</keyword>
<evidence type="ECO:0000313" key="3">
    <source>
        <dbReference type="Proteomes" id="UP000228711"/>
    </source>
</evidence>
<dbReference type="Proteomes" id="UP000228711">
    <property type="component" value="Unassembled WGS sequence"/>
</dbReference>
<keyword evidence="1" id="KW-0472">Membrane</keyword>
<feature type="transmembrane region" description="Helical" evidence="1">
    <location>
        <begin position="125"/>
        <end position="150"/>
    </location>
</feature>
<proteinExistence type="predicted"/>
<gene>
    <name evidence="2" type="ORF">COT25_00315</name>
</gene>
<keyword evidence="1" id="KW-1133">Transmembrane helix</keyword>
<comment type="caution">
    <text evidence="2">The sequence shown here is derived from an EMBL/GenBank/DDBJ whole genome shotgun (WGS) entry which is preliminary data.</text>
</comment>
<feature type="transmembrane region" description="Helical" evidence="1">
    <location>
        <begin position="93"/>
        <end position="113"/>
    </location>
</feature>
<feature type="transmembrane region" description="Helical" evidence="1">
    <location>
        <begin position="156"/>
        <end position="176"/>
    </location>
</feature>
<sequence length="191" mass="22451">MEENILPKAPPAPFMPVPQTKKKKSVSGLAIFLVALLTIVLVILGERFFLDLNTWFNPAKDYKHQTIYYNDYYSNTSANATVYDKGDYEMYRLLVHTAFVVPVLLGGFLLYFWMYNRQKDDHKKIIAWPYFIFSLWMTVHLIGEALYFLINKYEKLGIYIVLIILATLLTFLAIFAQRKWQEKHSIQPTHE</sequence>
<organism evidence="2 3">
    <name type="scientific">Candidatus Kerfeldbacteria bacterium CG08_land_8_20_14_0_20_42_7</name>
    <dbReference type="NCBI Taxonomy" id="2014245"/>
    <lineage>
        <taxon>Bacteria</taxon>
        <taxon>Candidatus Kerfeldiibacteriota</taxon>
    </lineage>
</organism>
<name>A0A2H0YW55_9BACT</name>
<feature type="transmembrane region" description="Helical" evidence="1">
    <location>
        <begin position="29"/>
        <end position="50"/>
    </location>
</feature>
<dbReference type="EMBL" id="PEXV01000010">
    <property type="protein sequence ID" value="PIS41963.1"/>
    <property type="molecule type" value="Genomic_DNA"/>
</dbReference>
<evidence type="ECO:0000313" key="2">
    <source>
        <dbReference type="EMBL" id="PIS41963.1"/>
    </source>
</evidence>
<dbReference type="AlphaFoldDB" id="A0A2H0YW55"/>
<reference evidence="3" key="1">
    <citation type="submission" date="2017-09" db="EMBL/GenBank/DDBJ databases">
        <title>Depth-based differentiation of microbial function through sediment-hosted aquifers and enrichment of novel symbionts in the deep terrestrial subsurface.</title>
        <authorList>
            <person name="Probst A.J."/>
            <person name="Ladd B."/>
            <person name="Jarett J.K."/>
            <person name="Geller-Mcgrath D.E."/>
            <person name="Sieber C.M.K."/>
            <person name="Emerson J.B."/>
            <person name="Anantharaman K."/>
            <person name="Thomas B.C."/>
            <person name="Malmstrom R."/>
            <person name="Stieglmeier M."/>
            <person name="Klingl A."/>
            <person name="Woyke T."/>
            <person name="Ryan C.M."/>
            <person name="Banfield J.F."/>
        </authorList>
    </citation>
    <scope>NUCLEOTIDE SEQUENCE [LARGE SCALE GENOMIC DNA]</scope>
</reference>
<protein>
    <submittedName>
        <fullName evidence="2">Uncharacterized protein</fullName>
    </submittedName>
</protein>